<name>Q7NFY3_GLOVI</name>
<evidence type="ECO:0000256" key="1">
    <source>
        <dbReference type="ARBA" id="ARBA00022549"/>
    </source>
</evidence>
<dbReference type="InterPro" id="IPR016024">
    <property type="entry name" value="ARM-type_fold"/>
</dbReference>
<dbReference type="PANTHER" id="PTHR12697">
    <property type="entry name" value="PBS LYASE HEAT-LIKE PROTEIN"/>
    <property type="match status" value="1"/>
</dbReference>
<reference evidence="4 5" key="2">
    <citation type="journal article" date="2003" name="DNA Res.">
        <title>Complete genome structure of Gloeobacter violaceus PCC 7421, a cyanobacterium that lacks thylakoids (supplement).</title>
        <authorList>
            <person name="Nakamura Y."/>
            <person name="Kaneko T."/>
            <person name="Sato S."/>
            <person name="Mimuro M."/>
            <person name="Miyashita H."/>
            <person name="Tsuchiya T."/>
            <person name="Sasamoto S."/>
            <person name="Watanabe A."/>
            <person name="Kawashima K."/>
            <person name="Kishida Y."/>
            <person name="Kiyokawa C."/>
            <person name="Kohara M."/>
            <person name="Matsumoto M."/>
            <person name="Matsuno A."/>
            <person name="Nakazaki N."/>
            <person name="Shimpo S."/>
            <person name="Takeuchi C."/>
            <person name="Yamada M."/>
            <person name="Tabata S."/>
        </authorList>
    </citation>
    <scope>NUCLEOTIDE SEQUENCE [LARGE SCALE GENOMIC DNA]</scope>
    <source>
        <strain evidence="5">ATCC 29082 / PCC 7421</strain>
    </source>
</reference>
<feature type="chain" id="PRO_5004291830" evidence="3">
    <location>
        <begin position="27"/>
        <end position="341"/>
    </location>
</feature>
<evidence type="ECO:0000313" key="4">
    <source>
        <dbReference type="EMBL" id="BAC91332.1"/>
    </source>
</evidence>
<dbReference type="GO" id="GO:0030089">
    <property type="term" value="C:phycobilisome"/>
    <property type="evidence" value="ECO:0007669"/>
    <property type="project" value="UniProtKB-KW"/>
</dbReference>
<accession>Q7NFY3</accession>
<dbReference type="InParanoid" id="Q7NFY3"/>
<keyword evidence="3" id="KW-0732">Signal</keyword>
<evidence type="ECO:0000256" key="2">
    <source>
        <dbReference type="ARBA" id="ARBA00022738"/>
    </source>
</evidence>
<feature type="signal peptide" evidence="3">
    <location>
        <begin position="1"/>
        <end position="26"/>
    </location>
</feature>
<protein>
    <submittedName>
        <fullName evidence="4">Glr3391 protein</fullName>
    </submittedName>
</protein>
<dbReference type="GO" id="GO:0016491">
    <property type="term" value="F:oxidoreductase activity"/>
    <property type="evidence" value="ECO:0000318"/>
    <property type="project" value="GO_Central"/>
</dbReference>
<dbReference type="Gene3D" id="1.25.10.10">
    <property type="entry name" value="Leucine-rich Repeat Variant"/>
    <property type="match status" value="1"/>
</dbReference>
<keyword evidence="2" id="KW-0605">Phycobilisome</keyword>
<reference evidence="4 5" key="1">
    <citation type="journal article" date="2003" name="DNA Res.">
        <title>Complete genome structure of Gloeobacter violaceus PCC 7421, a cyanobacterium that lacks thylakoids.</title>
        <authorList>
            <person name="Nakamura Y."/>
            <person name="Kaneko T."/>
            <person name="Sato S."/>
            <person name="Mimuro M."/>
            <person name="Miyashita H."/>
            <person name="Tsuchiya T."/>
            <person name="Sasamoto S."/>
            <person name="Watanabe A."/>
            <person name="Kawashima K."/>
            <person name="Kishida Y."/>
            <person name="Kiyokawa C."/>
            <person name="Kohara M."/>
            <person name="Matsumoto M."/>
            <person name="Matsuno A."/>
            <person name="Nakazaki N."/>
            <person name="Shimpo S."/>
            <person name="Takeuchi C."/>
            <person name="Yamada M."/>
            <person name="Tabata S."/>
        </authorList>
    </citation>
    <scope>NUCLEOTIDE SEQUENCE [LARGE SCALE GENOMIC DNA]</scope>
    <source>
        <strain evidence="5">ATCC 29082 / PCC 7421</strain>
    </source>
</reference>
<gene>
    <name evidence="4" type="ordered locus">glr3391</name>
</gene>
<dbReference type="KEGG" id="gvi:glr3391"/>
<dbReference type="Proteomes" id="UP000000557">
    <property type="component" value="Chromosome"/>
</dbReference>
<dbReference type="AlphaFoldDB" id="Q7NFY3"/>
<dbReference type="SUPFAM" id="SSF48371">
    <property type="entry name" value="ARM repeat"/>
    <property type="match status" value="1"/>
</dbReference>
<dbReference type="PANTHER" id="PTHR12697:SF5">
    <property type="entry name" value="DEOXYHYPUSINE HYDROXYLASE"/>
    <property type="match status" value="1"/>
</dbReference>
<dbReference type="STRING" id="251221.gene:10760903"/>
<organism evidence="4 5">
    <name type="scientific">Gloeobacter violaceus (strain ATCC 29082 / PCC 7421)</name>
    <dbReference type="NCBI Taxonomy" id="251221"/>
    <lineage>
        <taxon>Bacteria</taxon>
        <taxon>Bacillati</taxon>
        <taxon>Cyanobacteriota</taxon>
        <taxon>Cyanophyceae</taxon>
        <taxon>Gloeobacterales</taxon>
        <taxon>Gloeobacteraceae</taxon>
        <taxon>Gloeobacter</taxon>
    </lineage>
</organism>
<evidence type="ECO:0000313" key="5">
    <source>
        <dbReference type="Proteomes" id="UP000000557"/>
    </source>
</evidence>
<evidence type="ECO:0000256" key="3">
    <source>
        <dbReference type="SAM" id="SignalP"/>
    </source>
</evidence>
<dbReference type="InterPro" id="IPR011989">
    <property type="entry name" value="ARM-like"/>
</dbReference>
<dbReference type="eggNOG" id="COG1413">
    <property type="taxonomic scope" value="Bacteria"/>
</dbReference>
<dbReference type="Pfam" id="PF13646">
    <property type="entry name" value="HEAT_2"/>
    <property type="match status" value="1"/>
</dbReference>
<dbReference type="HOGENOM" id="CLU_813203_0_0_3"/>
<dbReference type="EMBL" id="BA000045">
    <property type="protein sequence ID" value="BAC91332.1"/>
    <property type="molecule type" value="Genomic_DNA"/>
</dbReference>
<dbReference type="PhylomeDB" id="Q7NFY3"/>
<keyword evidence="1" id="KW-0042">Antenna complex</keyword>
<dbReference type="OrthoDB" id="499561at2"/>
<sequence>MNTYVQRWFQICSTALFGLCSALTFASVGSAQPFNGSPAFYEPQPAVVKRLDSLKSMVIDKDPKVRAQAVEELGRIYPISLAIPALLIAVKDHNAEIRSAATCTLAGTAKESEYVQSALIEALQDKAFKVRYCAIQVLDQAELTSSAVVAALVETLNDKDSQISAGAAGALGKIGVSAQAAIPSLEALKAKGGYSGRAAGRALASIRPEKPEDELSPTLELDVASGQQIRGKDVGLGLQFDARVLGVERNRIDIYFGSGKQVIFDNNLKQNTLTASSFYSETREPAEFSEADIKAFQKLYRTISRRTTLEHNSLTRTFIGSLMFLSDAFPGYVLDYKGKAR</sequence>
<dbReference type="EnsemblBacteria" id="BAC91332">
    <property type="protein sequence ID" value="BAC91332"/>
    <property type="gene ID" value="BAC91332"/>
</dbReference>
<dbReference type="RefSeq" id="WP_011143380.1">
    <property type="nucleotide sequence ID" value="NC_005125.1"/>
</dbReference>
<keyword evidence="5" id="KW-1185">Reference proteome</keyword>
<proteinExistence type="predicted"/>